<feature type="transmembrane region" description="Helical" evidence="1">
    <location>
        <begin position="96"/>
        <end position="115"/>
    </location>
</feature>
<dbReference type="Proteomes" id="UP001199044">
    <property type="component" value="Unassembled WGS sequence"/>
</dbReference>
<sequence>MIDLIKKVIIINLIAALIVFVLSRYVQFFKAVSYSDFLFFVVIVIWALARLLWEGGVDMKASRYDDPLTDKVYGMVKDFDFSKDEQNRKKQNYHTGLVLFIAGLPAFLALIVTQLL</sequence>
<feature type="transmembrane region" description="Helical" evidence="1">
    <location>
        <begin position="7"/>
        <end position="26"/>
    </location>
</feature>
<dbReference type="RefSeq" id="WP_068719045.1">
    <property type="nucleotide sequence ID" value="NZ_AP014636.1"/>
</dbReference>
<keyword evidence="1" id="KW-0472">Membrane</keyword>
<comment type="caution">
    <text evidence="2">The sequence shown here is derived from an EMBL/GenBank/DDBJ whole genome shotgun (WGS) entry which is preliminary data.</text>
</comment>
<proteinExistence type="predicted"/>
<protein>
    <recommendedName>
        <fullName evidence="4">DUF3899 domain-containing protein</fullName>
    </recommendedName>
</protein>
<organism evidence="2 3">
    <name type="scientific">Vibrio tritonius</name>
    <dbReference type="NCBI Taxonomy" id="1435069"/>
    <lineage>
        <taxon>Bacteria</taxon>
        <taxon>Pseudomonadati</taxon>
        <taxon>Pseudomonadota</taxon>
        <taxon>Gammaproteobacteria</taxon>
        <taxon>Vibrionales</taxon>
        <taxon>Vibrionaceae</taxon>
        <taxon>Vibrio</taxon>
    </lineage>
</organism>
<keyword evidence="1" id="KW-1133">Transmembrane helix</keyword>
<name>A0ABS7YK31_9VIBR</name>
<evidence type="ECO:0000313" key="2">
    <source>
        <dbReference type="EMBL" id="MCA2014544.1"/>
    </source>
</evidence>
<feature type="transmembrane region" description="Helical" evidence="1">
    <location>
        <begin position="32"/>
        <end position="53"/>
    </location>
</feature>
<evidence type="ECO:0000256" key="1">
    <source>
        <dbReference type="SAM" id="Phobius"/>
    </source>
</evidence>
<evidence type="ECO:0000313" key="3">
    <source>
        <dbReference type="Proteomes" id="UP001199044"/>
    </source>
</evidence>
<evidence type="ECO:0008006" key="4">
    <source>
        <dbReference type="Google" id="ProtNLM"/>
    </source>
</evidence>
<keyword evidence="1" id="KW-0812">Transmembrane</keyword>
<reference evidence="3" key="1">
    <citation type="submission" date="2023-07" db="EMBL/GenBank/DDBJ databases">
        <title>Molecular identification of indigenous halophilic bacteria isolated from red sea cost, biodegradation of synthetic dyes and assessment of degraded metabolite toxicity.</title>
        <authorList>
            <person name="Chaieb K."/>
            <person name="Altayb H.N."/>
        </authorList>
    </citation>
    <scope>NUCLEOTIDE SEQUENCE [LARGE SCALE GENOMIC DNA]</scope>
    <source>
        <strain evidence="3">K20</strain>
    </source>
</reference>
<accession>A0ABS7YK31</accession>
<keyword evidence="3" id="KW-1185">Reference proteome</keyword>
<dbReference type="EMBL" id="JAIWIU010000004">
    <property type="protein sequence ID" value="MCA2014544.1"/>
    <property type="molecule type" value="Genomic_DNA"/>
</dbReference>
<gene>
    <name evidence="2" type="ORF">LDJ79_00380</name>
</gene>